<gene>
    <name evidence="2" type="ORF">ACE3NQ_06780</name>
</gene>
<accession>A0ABV5B4K0</accession>
<dbReference type="EMBL" id="JBHILM010000005">
    <property type="protein sequence ID" value="MFB5680612.1"/>
    <property type="molecule type" value="Genomic_DNA"/>
</dbReference>
<organism evidence="2 3">
    <name type="scientific">Paenibacillus terreus</name>
    <dbReference type="NCBI Taxonomy" id="1387834"/>
    <lineage>
        <taxon>Bacteria</taxon>
        <taxon>Bacillati</taxon>
        <taxon>Bacillota</taxon>
        <taxon>Bacilli</taxon>
        <taxon>Bacillales</taxon>
        <taxon>Paenibacillaceae</taxon>
        <taxon>Paenibacillus</taxon>
    </lineage>
</organism>
<keyword evidence="3" id="KW-1185">Reference proteome</keyword>
<evidence type="ECO:0008006" key="4">
    <source>
        <dbReference type="Google" id="ProtNLM"/>
    </source>
</evidence>
<keyword evidence="1" id="KW-0812">Transmembrane</keyword>
<protein>
    <recommendedName>
        <fullName evidence="4">DUF4183 domain-containing protein</fullName>
    </recommendedName>
</protein>
<sequence length="95" mass="9771">MAILLPQQSFILAAGVGQSYFEDLRGGDNASVTVQNNSTFPVNLVLTAVNAPVTTYTISPGNSRTIAVNLLLVAALQATAAGAAFGFIQVALADF</sequence>
<evidence type="ECO:0000313" key="3">
    <source>
        <dbReference type="Proteomes" id="UP001580407"/>
    </source>
</evidence>
<feature type="transmembrane region" description="Helical" evidence="1">
    <location>
        <begin position="66"/>
        <end position="92"/>
    </location>
</feature>
<comment type="caution">
    <text evidence="2">The sequence shown here is derived from an EMBL/GenBank/DDBJ whole genome shotgun (WGS) entry which is preliminary data.</text>
</comment>
<keyword evidence="1" id="KW-0472">Membrane</keyword>
<keyword evidence="1" id="KW-1133">Transmembrane helix</keyword>
<evidence type="ECO:0000256" key="1">
    <source>
        <dbReference type="SAM" id="Phobius"/>
    </source>
</evidence>
<dbReference type="Proteomes" id="UP001580407">
    <property type="component" value="Unassembled WGS sequence"/>
</dbReference>
<evidence type="ECO:0000313" key="2">
    <source>
        <dbReference type="EMBL" id="MFB5680612.1"/>
    </source>
</evidence>
<proteinExistence type="predicted"/>
<name>A0ABV5B4K0_9BACL</name>
<dbReference type="RefSeq" id="WP_375524409.1">
    <property type="nucleotide sequence ID" value="NZ_JBHILM010000005.1"/>
</dbReference>
<reference evidence="2 3" key="1">
    <citation type="submission" date="2024-09" db="EMBL/GenBank/DDBJ databases">
        <authorList>
            <person name="Ruan L."/>
        </authorList>
    </citation>
    <scope>NUCLEOTIDE SEQUENCE [LARGE SCALE GENOMIC DNA]</scope>
    <source>
        <strain evidence="2 3">D33</strain>
    </source>
</reference>